<feature type="region of interest" description="Disordered" evidence="4">
    <location>
        <begin position="431"/>
        <end position="483"/>
    </location>
</feature>
<evidence type="ECO:0000256" key="3">
    <source>
        <dbReference type="ARBA" id="ARBA00023242"/>
    </source>
</evidence>
<feature type="compositionally biased region" description="Low complexity" evidence="4">
    <location>
        <begin position="453"/>
        <end position="471"/>
    </location>
</feature>
<proteinExistence type="inferred from homology"/>
<accession>A0AA35X806</accession>
<evidence type="ECO:0000313" key="6">
    <source>
        <dbReference type="Proteomes" id="UP001174909"/>
    </source>
</evidence>
<feature type="compositionally biased region" description="Polar residues" evidence="4">
    <location>
        <begin position="116"/>
        <end position="138"/>
    </location>
</feature>
<dbReference type="InterPro" id="IPR036291">
    <property type="entry name" value="NAD(P)-bd_dom_sf"/>
</dbReference>
<dbReference type="SUPFAM" id="SSF51735">
    <property type="entry name" value="NAD(P)-binding Rossmann-fold domains"/>
    <property type="match status" value="1"/>
</dbReference>
<evidence type="ECO:0000256" key="2">
    <source>
        <dbReference type="ARBA" id="ARBA00009072"/>
    </source>
</evidence>
<feature type="compositionally biased region" description="Low complexity" evidence="4">
    <location>
        <begin position="93"/>
        <end position="110"/>
    </location>
</feature>
<dbReference type="Gene3D" id="3.40.50.720">
    <property type="entry name" value="NAD(P)-binding Rossmann-like Domain"/>
    <property type="match status" value="1"/>
</dbReference>
<feature type="region of interest" description="Disordered" evidence="4">
    <location>
        <begin position="811"/>
        <end position="891"/>
    </location>
</feature>
<evidence type="ECO:0000256" key="4">
    <source>
        <dbReference type="SAM" id="MobiDB-lite"/>
    </source>
</evidence>
<feature type="compositionally biased region" description="Low complexity" evidence="4">
    <location>
        <begin position="14"/>
        <end position="28"/>
    </location>
</feature>
<dbReference type="GO" id="GO:0071013">
    <property type="term" value="C:catalytic step 2 spliceosome"/>
    <property type="evidence" value="ECO:0007669"/>
    <property type="project" value="TreeGrafter"/>
</dbReference>
<feature type="compositionally biased region" description="Acidic residues" evidence="4">
    <location>
        <begin position="853"/>
        <end position="875"/>
    </location>
</feature>
<comment type="subcellular location">
    <subcellularLocation>
        <location evidence="1">Nucleus</location>
    </subcellularLocation>
</comment>
<feature type="compositionally biased region" description="Basic and acidic residues" evidence="4">
    <location>
        <begin position="142"/>
        <end position="153"/>
    </location>
</feature>
<evidence type="ECO:0000313" key="5">
    <source>
        <dbReference type="EMBL" id="CAI8042971.1"/>
    </source>
</evidence>
<dbReference type="Proteomes" id="UP001174909">
    <property type="component" value="Unassembled WGS sequence"/>
</dbReference>
<gene>
    <name evidence="5" type="ORF">GBAR_LOCUS23833</name>
</gene>
<keyword evidence="6" id="KW-1185">Reference proteome</keyword>
<dbReference type="EMBL" id="CASHTH010003294">
    <property type="protein sequence ID" value="CAI8042971.1"/>
    <property type="molecule type" value="Genomic_DNA"/>
</dbReference>
<dbReference type="Pfam" id="PF09751">
    <property type="entry name" value="Es2"/>
    <property type="match status" value="1"/>
</dbReference>
<feature type="compositionally biased region" description="Low complexity" evidence="4">
    <location>
        <begin position="817"/>
        <end position="827"/>
    </location>
</feature>
<dbReference type="InterPro" id="IPR002347">
    <property type="entry name" value="SDR_fam"/>
</dbReference>
<feature type="region of interest" description="Disordered" evidence="4">
    <location>
        <begin position="1"/>
        <end position="40"/>
    </location>
</feature>
<reference evidence="5" key="1">
    <citation type="submission" date="2023-03" db="EMBL/GenBank/DDBJ databases">
        <authorList>
            <person name="Steffen K."/>
            <person name="Cardenas P."/>
        </authorList>
    </citation>
    <scope>NUCLEOTIDE SEQUENCE</scope>
</reference>
<dbReference type="PANTHER" id="PTHR12940">
    <property type="entry name" value="ES-2 PROTEIN - RELATED"/>
    <property type="match status" value="1"/>
</dbReference>
<dbReference type="PRINTS" id="PR00081">
    <property type="entry name" value="GDHRDH"/>
</dbReference>
<keyword evidence="3" id="KW-0539">Nucleus</keyword>
<sequence>MSTSTSGDTKAVVRRAQAGAVVSASTSSTRKRPPKAALEEDEFTDALTKIVRRDFFPDITKLEAQLEFIEASETNDYERLRAISERFPTAIRTPNPSAAPAATPSTFETPLHTATPRGTGTHSSSSTAEGRRSATTGQEEAPDAKKQQRPEDYTLDKFFSKFESEDDASFSDIMEKAKAQRRAKHAWVYEKEQEYRHSLAAPEPTLAITDGTEGGGEGEGTGKALVAVSEPERSGVKSWTYTAKNSLMYIPDGLERSTLEQISEPDKRREVVHSNTRLSGAFLRRLHGAAREMGAGEGEGGGISRDKVGVDGKVLDPTASPQVNGYGFVATPQIQPGVDASPLMTWGSIGGTPVHLDTDVVPGPGPTFKIPTVPRREELAHQLADKATKSTRERRKAAAVAASPALLRRRLGTPSTPSERLQLLSPAARKLVSRAATPGSARGVDRELRRSYTPQQSSRTPSSTPTSTPRPHSARRGTVERAATRTLPRRIVIMGANLSYPVVDLGGKVALVTGANTGIGYETAKALAGMGAHTFVTCRSQDKAAACVESLKTDLSKEKEGLEASVEGLALELGSLRSARDCADAFKAKNLPLHLLVNNAGVLTEQLSKTDDNHESMYQVNHLSPFLLTLELLPKLLETVGGAEGGGEGRVVWVASVAHEEGRWNPDNLDAEVSFNSQTFYRNSKLYNVMTSFSIQRRLKDTGITVSSLHPGVIKSDLWRHMADSRNLVHNLFSKIGPYFMRSVKEGAATTINCAVNPELNSGQCFYYSDCSPTQPTVIARNEQCQEELWDISIKAIRQYLSPEVLEKYGAARPPTSNSSGSVAVEEGSSRLPVAGVETTAPVTVDGERGEEGGGEGEVEEREEGGEGEGGEEEQSTSLEPSTGDADDTEK</sequence>
<comment type="similarity">
    <text evidence="2">Belongs to the ESS2 family.</text>
</comment>
<comment type="caution">
    <text evidence="5">The sequence shown here is derived from an EMBL/GenBank/DDBJ whole genome shotgun (WGS) entry which is preliminary data.</text>
</comment>
<dbReference type="PANTHER" id="PTHR12940:SF0">
    <property type="entry name" value="SPLICING FACTOR ESS-2 HOMOLOG"/>
    <property type="match status" value="1"/>
</dbReference>
<protein>
    <submittedName>
        <fullName evidence="5">Splicing factor ESS-2 homolog</fullName>
    </submittedName>
</protein>
<dbReference type="AlphaFoldDB" id="A0AA35X806"/>
<name>A0AA35X806_GEOBA</name>
<organism evidence="5 6">
    <name type="scientific">Geodia barretti</name>
    <name type="common">Barrett's horny sponge</name>
    <dbReference type="NCBI Taxonomy" id="519541"/>
    <lineage>
        <taxon>Eukaryota</taxon>
        <taxon>Metazoa</taxon>
        <taxon>Porifera</taxon>
        <taxon>Demospongiae</taxon>
        <taxon>Heteroscleromorpha</taxon>
        <taxon>Tetractinellida</taxon>
        <taxon>Astrophorina</taxon>
        <taxon>Geodiidae</taxon>
        <taxon>Geodia</taxon>
    </lineage>
</organism>
<feature type="region of interest" description="Disordered" evidence="4">
    <location>
        <begin position="88"/>
        <end position="153"/>
    </location>
</feature>
<dbReference type="InterPro" id="IPR019148">
    <property type="entry name" value="Nuclear_protein_DGCR14_ESS-2"/>
</dbReference>
<evidence type="ECO:0000256" key="1">
    <source>
        <dbReference type="ARBA" id="ARBA00004123"/>
    </source>
</evidence>
<dbReference type="Pfam" id="PF00106">
    <property type="entry name" value="adh_short"/>
    <property type="match status" value="1"/>
</dbReference>